<evidence type="ECO:0000259" key="2">
    <source>
        <dbReference type="PROSITE" id="PS50042"/>
    </source>
</evidence>
<gene>
    <name evidence="3" type="ORF">SAMN04487892_0755</name>
</gene>
<dbReference type="OrthoDB" id="1092431at2"/>
<dbReference type="SMART" id="SM00100">
    <property type="entry name" value="cNMP"/>
    <property type="match status" value="1"/>
</dbReference>
<name>A0A1H2RPT6_9FLAO</name>
<feature type="domain" description="Cyclic nucleotide-binding" evidence="2">
    <location>
        <begin position="7"/>
        <end position="110"/>
    </location>
</feature>
<sequence>MKSHLLAYSHFSEEEIAKVLYHFEEKQFKKRDLVIEAGHVDSYQYFITQGCVRGYIVDYNGKEHNIAFGFEEFWFGDMESFTNNTKAHYNYQALEDLTVLAISKSNWDKISNEIPAFIKYSRNLFRNAMIFQQNRIAKHLMQTAEQRYEQLINENPNILQRISLKNIASYLGVTPEFISILRKKAAQK</sequence>
<dbReference type="EMBL" id="FNMY01000001">
    <property type="protein sequence ID" value="SDW21533.1"/>
    <property type="molecule type" value="Genomic_DNA"/>
</dbReference>
<evidence type="ECO:0000256" key="1">
    <source>
        <dbReference type="SAM" id="Coils"/>
    </source>
</evidence>
<dbReference type="GO" id="GO:0016301">
    <property type="term" value="F:kinase activity"/>
    <property type="evidence" value="ECO:0007669"/>
    <property type="project" value="UniProtKB-KW"/>
</dbReference>
<dbReference type="PROSITE" id="PS50042">
    <property type="entry name" value="CNMP_BINDING_3"/>
    <property type="match status" value="1"/>
</dbReference>
<dbReference type="STRING" id="1073328.SAMN05216294_2107"/>
<dbReference type="RefSeq" id="WP_090295179.1">
    <property type="nucleotide sequence ID" value="NZ_FNKI01000002.1"/>
</dbReference>
<reference evidence="4" key="1">
    <citation type="submission" date="2016-10" db="EMBL/GenBank/DDBJ databases">
        <authorList>
            <person name="Varghese N."/>
            <person name="Submissions S."/>
        </authorList>
    </citation>
    <scope>NUCLEOTIDE SEQUENCE [LARGE SCALE GENOMIC DNA]</scope>
    <source>
        <strain evidence="4">DSM 25030</strain>
    </source>
</reference>
<keyword evidence="3" id="KW-0418">Kinase</keyword>
<evidence type="ECO:0000313" key="4">
    <source>
        <dbReference type="Proteomes" id="UP000199592"/>
    </source>
</evidence>
<accession>A0A1H2RPT6</accession>
<keyword evidence="1" id="KW-0175">Coiled coil</keyword>
<proteinExistence type="predicted"/>
<dbReference type="InterPro" id="IPR018490">
    <property type="entry name" value="cNMP-bd_dom_sf"/>
</dbReference>
<evidence type="ECO:0000313" key="3">
    <source>
        <dbReference type="EMBL" id="SDW21533.1"/>
    </source>
</evidence>
<keyword evidence="4" id="KW-1185">Reference proteome</keyword>
<dbReference type="CDD" id="cd00038">
    <property type="entry name" value="CAP_ED"/>
    <property type="match status" value="1"/>
</dbReference>
<dbReference type="Proteomes" id="UP000199592">
    <property type="component" value="Unassembled WGS sequence"/>
</dbReference>
<dbReference type="InterPro" id="IPR000595">
    <property type="entry name" value="cNMP-bd_dom"/>
</dbReference>
<dbReference type="AlphaFoldDB" id="A0A1H2RPT6"/>
<dbReference type="Pfam" id="PF00027">
    <property type="entry name" value="cNMP_binding"/>
    <property type="match status" value="1"/>
</dbReference>
<dbReference type="Gene3D" id="2.60.120.10">
    <property type="entry name" value="Jelly Rolls"/>
    <property type="match status" value="1"/>
</dbReference>
<dbReference type="SUPFAM" id="SSF51206">
    <property type="entry name" value="cAMP-binding domain-like"/>
    <property type="match status" value="1"/>
</dbReference>
<dbReference type="InterPro" id="IPR014710">
    <property type="entry name" value="RmlC-like_jellyroll"/>
</dbReference>
<feature type="coiled-coil region" evidence="1">
    <location>
        <begin position="134"/>
        <end position="161"/>
    </location>
</feature>
<keyword evidence="3" id="KW-0808">Transferase</keyword>
<organism evidence="3 4">
    <name type="scientific">Flagellimonas zhangzhouensis</name>
    <dbReference type="NCBI Taxonomy" id="1073328"/>
    <lineage>
        <taxon>Bacteria</taxon>
        <taxon>Pseudomonadati</taxon>
        <taxon>Bacteroidota</taxon>
        <taxon>Flavobacteriia</taxon>
        <taxon>Flavobacteriales</taxon>
        <taxon>Flavobacteriaceae</taxon>
        <taxon>Flagellimonas</taxon>
    </lineage>
</organism>
<protein>
    <submittedName>
        <fullName evidence="3">cAMP-binding domain of CRP or a regulatory subunit of cAMP-dependent protein kinases</fullName>
    </submittedName>
</protein>